<dbReference type="Proteomes" id="UP000717585">
    <property type="component" value="Unassembled WGS sequence"/>
</dbReference>
<proteinExistence type="predicted"/>
<accession>A0A8J6AW97</accession>
<protein>
    <submittedName>
        <fullName evidence="2">Zinc finger CCHC-type</fullName>
    </submittedName>
</protein>
<dbReference type="AlphaFoldDB" id="A0A8J6AW97"/>
<evidence type="ECO:0000313" key="3">
    <source>
        <dbReference type="Proteomes" id="UP000717585"/>
    </source>
</evidence>
<organism evidence="2 3">
    <name type="scientific">Carpediemonas membranifera</name>
    <dbReference type="NCBI Taxonomy" id="201153"/>
    <lineage>
        <taxon>Eukaryota</taxon>
        <taxon>Metamonada</taxon>
        <taxon>Carpediemonas-like organisms</taxon>
        <taxon>Carpediemonas</taxon>
    </lineage>
</organism>
<comment type="caution">
    <text evidence="2">The sequence shown here is derived from an EMBL/GenBank/DDBJ whole genome shotgun (WGS) entry which is preliminary data.</text>
</comment>
<reference evidence="2" key="1">
    <citation type="submission" date="2021-05" db="EMBL/GenBank/DDBJ databases">
        <title>A free-living protist that lacks canonical eukaryotic 1 DNA replication and segregation systems.</title>
        <authorList>
            <person name="Salas-Leiva D.E."/>
            <person name="Tromer E.C."/>
            <person name="Curtis B.A."/>
            <person name="Jerlstrom-Hultqvist J."/>
            <person name="Kolisko M."/>
            <person name="Yi Z."/>
            <person name="Salas-Leiva J.S."/>
            <person name="Gallot-Lavallee L."/>
            <person name="Kops G.J.P.L."/>
            <person name="Archibald J.M."/>
            <person name="Simpson A.G.B."/>
            <person name="Roger A.J."/>
        </authorList>
    </citation>
    <scope>NUCLEOTIDE SEQUENCE</scope>
    <source>
        <strain evidence="2">BICM</strain>
    </source>
</reference>
<keyword evidence="3" id="KW-1185">Reference proteome</keyword>
<evidence type="ECO:0000313" key="2">
    <source>
        <dbReference type="EMBL" id="KAG9395758.1"/>
    </source>
</evidence>
<gene>
    <name evidence="2" type="ORF">J8273_2669</name>
</gene>
<dbReference type="EMBL" id="JAHDYR010000008">
    <property type="protein sequence ID" value="KAG9395758.1"/>
    <property type="molecule type" value="Genomic_DNA"/>
</dbReference>
<name>A0A8J6AW97_9EUKA</name>
<evidence type="ECO:0000256" key="1">
    <source>
        <dbReference type="SAM" id="MobiDB-lite"/>
    </source>
</evidence>
<feature type="region of interest" description="Disordered" evidence="1">
    <location>
        <begin position="179"/>
        <end position="203"/>
    </location>
</feature>
<sequence length="292" mass="32272">MSDYIPRPFLLTLEEQAFTKFRSSYRAYRAQRLDDPLLHPTALMDPTPLLLITRRLNDNPADLPADTVLDTVYQTFYSPRSNVQALAKLKSLRCARTGPLSTPAQLLNHIERFETIRSSFTADVTPPEKLMVKAYLQALPDPLAERIRMEQPDDVAEAQDHAIDELEELLNLQSLLQPEPAQPAGKRPTPGAAAGARLPQRSSAPATAVAIRATSAPTVPIKDTEISSALACARLPSRVRQSSAKRRIWPPLITTASSVAKPLSMFPSTRVLPQRSVQYLILVQLLTSSPPR</sequence>